<accession>A0A163A7X6</accession>
<dbReference type="STRING" id="1642818.AWE51_05080"/>
<comment type="caution">
    <text evidence="5">The sequence shown here is derived from an EMBL/GenBank/DDBJ whole genome shotgun (WGS) entry which is preliminary data.</text>
</comment>
<dbReference type="AlphaFoldDB" id="A0A163A7X6"/>
<feature type="domain" description="TonB-dependent receptor plug" evidence="4">
    <location>
        <begin position="231"/>
        <end position="308"/>
    </location>
</feature>
<comment type="subcellular location">
    <subcellularLocation>
        <location evidence="1">Cell outer membrane</location>
    </subcellularLocation>
</comment>
<evidence type="ECO:0000313" key="5">
    <source>
        <dbReference type="EMBL" id="KZS40330.1"/>
    </source>
</evidence>
<dbReference type="InterPro" id="IPR012910">
    <property type="entry name" value="Plug_dom"/>
</dbReference>
<dbReference type="GO" id="GO:0009279">
    <property type="term" value="C:cell outer membrane"/>
    <property type="evidence" value="ECO:0007669"/>
    <property type="project" value="UniProtKB-SubCell"/>
</dbReference>
<reference evidence="5 6" key="1">
    <citation type="submission" date="2016-01" db="EMBL/GenBank/DDBJ databases">
        <title>The draft genome sequence of Aquimarina sp. RZW4-3-2.</title>
        <authorList>
            <person name="Wang Y."/>
        </authorList>
    </citation>
    <scope>NUCLEOTIDE SEQUENCE [LARGE SCALE GENOMIC DNA]</scope>
    <source>
        <strain evidence="5 6">RZW4-3-2</strain>
    </source>
</reference>
<dbReference type="InterPro" id="IPR036942">
    <property type="entry name" value="Beta-barrel_TonB_sf"/>
</dbReference>
<dbReference type="RefSeq" id="WP_157766087.1">
    <property type="nucleotide sequence ID" value="NZ_LQRT01000013.1"/>
</dbReference>
<dbReference type="InterPro" id="IPR008969">
    <property type="entry name" value="CarboxyPept-like_regulatory"/>
</dbReference>
<dbReference type="EMBL" id="LQRT01000013">
    <property type="protein sequence ID" value="KZS40330.1"/>
    <property type="molecule type" value="Genomic_DNA"/>
</dbReference>
<organism evidence="5 6">
    <name type="scientific">Aquimarina aggregata</name>
    <dbReference type="NCBI Taxonomy" id="1642818"/>
    <lineage>
        <taxon>Bacteria</taxon>
        <taxon>Pseudomonadati</taxon>
        <taxon>Bacteroidota</taxon>
        <taxon>Flavobacteriia</taxon>
        <taxon>Flavobacteriales</taxon>
        <taxon>Flavobacteriaceae</taxon>
        <taxon>Aquimarina</taxon>
    </lineage>
</organism>
<keyword evidence="3" id="KW-0998">Cell outer membrane</keyword>
<dbReference type="SUPFAM" id="SSF56935">
    <property type="entry name" value="Porins"/>
    <property type="match status" value="1"/>
</dbReference>
<dbReference type="OrthoDB" id="9803050at2"/>
<protein>
    <recommendedName>
        <fullName evidence="4">TonB-dependent receptor plug domain-containing protein</fullName>
    </recommendedName>
</protein>
<keyword evidence="2" id="KW-0472">Membrane</keyword>
<name>A0A163A7X6_9FLAO</name>
<dbReference type="SUPFAM" id="SSF49464">
    <property type="entry name" value="Carboxypeptidase regulatory domain-like"/>
    <property type="match status" value="1"/>
</dbReference>
<evidence type="ECO:0000256" key="1">
    <source>
        <dbReference type="ARBA" id="ARBA00004442"/>
    </source>
</evidence>
<evidence type="ECO:0000313" key="6">
    <source>
        <dbReference type="Proteomes" id="UP000076715"/>
    </source>
</evidence>
<evidence type="ECO:0000256" key="2">
    <source>
        <dbReference type="ARBA" id="ARBA00023136"/>
    </source>
</evidence>
<dbReference type="Pfam" id="PF07715">
    <property type="entry name" value="Plug"/>
    <property type="match status" value="1"/>
</dbReference>
<sequence>MIQITILDYIRSNNNSPKKNILGLFFVFFVLLSNGQTSKKNKILLTDVIADLENRFQYTFTFADDTVKDIFVPSFKKKSSFDKTLEFLKQETELTYTKLANNFISINKKDISYIICGKLKDKETGLALADATIQGKKSSGISKRNGDFEITAYSKGETIIIGHLGYKTVYRLSSSFKSDKCAEILLEPKTEELTEVVLSNYITKGIKKTTDGSFQIDFNDFGTLPGLIESDVLQTVQALPGIQSTDETVSNINIRGGTHDQNLILWDGIKMYQSGHFFGLISAFNPTLTRKATLYKNGTSAEYTDGVSGTIIMNTDKEINDKFEVSAGINMINADAFTDIPLGKKSSMQLAGRKSISDVAETPTYREYFKRISQDNELSAQEDIVFDFYDIGMRWNYNISDKDDLRVNFLVINNELVFTENIDATTTQESRQSSLMQNSYAGGIWYKRQWNDVFESVLQIYETDYELKAINANFGDGQRFVQENKVSETGAKLSTFYDINKGMKWLNGYQFIETGVATSNDIGDPTFNRKENRVIRTHGLFSQLYYRPQTIAKTTKINLGIRYSFNEKFNSHIIEPRLNFNQQFLKYFNLEILGEFKHQNISQLIDEQNDFLGIEKRRWILSEENKEIPIIKSKQASLGLHYNRKGFLISIEGYYKTVDGITAKGQRFRNDFEFEDAVGEYTVNGVDVLVNKRFRKINTWASYSYAKNDYVFKDFQEDAFPNNLDARHSLSFGTSYILKDLKLSSGLNWSSGLPTTRPVQGNERFGNRINFEDVNSSRLDDYFRLDISATYDFRFGKKVFAHAGVSVWNITNNQNVINNYYRISENSLEEIQEESLGLTPNATFRVSF</sequence>
<proteinExistence type="predicted"/>
<dbReference type="Gene3D" id="2.40.170.20">
    <property type="entry name" value="TonB-dependent receptor, beta-barrel domain"/>
    <property type="match status" value="1"/>
</dbReference>
<keyword evidence="6" id="KW-1185">Reference proteome</keyword>
<dbReference type="Proteomes" id="UP000076715">
    <property type="component" value="Unassembled WGS sequence"/>
</dbReference>
<gene>
    <name evidence="5" type="ORF">AWE51_05080</name>
</gene>
<evidence type="ECO:0000256" key="3">
    <source>
        <dbReference type="ARBA" id="ARBA00023237"/>
    </source>
</evidence>
<evidence type="ECO:0000259" key="4">
    <source>
        <dbReference type="Pfam" id="PF07715"/>
    </source>
</evidence>